<feature type="domain" description="Putative regulatory protein FmdB zinc ribbon" evidence="1">
    <location>
        <begin position="1"/>
        <end position="41"/>
    </location>
</feature>
<keyword evidence="3" id="KW-1185">Reference proteome</keyword>
<accession>A0A518DIU0</accession>
<evidence type="ECO:0000313" key="2">
    <source>
        <dbReference type="EMBL" id="QDU91399.1"/>
    </source>
</evidence>
<dbReference type="KEGG" id="pnd:Pla175_48210"/>
<proteinExistence type="predicted"/>
<protein>
    <submittedName>
        <fullName evidence="2">Zinc ribbon domain protein</fullName>
    </submittedName>
</protein>
<dbReference type="NCBIfam" id="TIGR02605">
    <property type="entry name" value="CxxC_CxxC_SSSS"/>
    <property type="match status" value="1"/>
</dbReference>
<dbReference type="Proteomes" id="UP000317429">
    <property type="component" value="Chromosome"/>
</dbReference>
<sequence>MPLFDFVCRDCQAQSEQLVRPSDPDPTCPGCGSGKLMKLLSVPVAHASGGARSESGGSAMGGGGGCGGGCACHPRG</sequence>
<name>A0A518DIU0_9BACT</name>
<dbReference type="RefSeq" id="WP_145291468.1">
    <property type="nucleotide sequence ID" value="NZ_CP036291.1"/>
</dbReference>
<dbReference type="Pfam" id="PF09723">
    <property type="entry name" value="Zn_ribbon_8"/>
    <property type="match status" value="1"/>
</dbReference>
<dbReference type="EMBL" id="CP036291">
    <property type="protein sequence ID" value="QDU91399.1"/>
    <property type="molecule type" value="Genomic_DNA"/>
</dbReference>
<evidence type="ECO:0000313" key="3">
    <source>
        <dbReference type="Proteomes" id="UP000317429"/>
    </source>
</evidence>
<dbReference type="InterPro" id="IPR013429">
    <property type="entry name" value="Regulatory_FmdB_Zinc_ribbon"/>
</dbReference>
<dbReference type="OrthoDB" id="9813321at2"/>
<dbReference type="AlphaFoldDB" id="A0A518DIU0"/>
<gene>
    <name evidence="2" type="ORF">Pla175_48210</name>
</gene>
<organism evidence="2 3">
    <name type="scientific">Pirellulimonas nuda</name>
    <dbReference type="NCBI Taxonomy" id="2528009"/>
    <lineage>
        <taxon>Bacteria</taxon>
        <taxon>Pseudomonadati</taxon>
        <taxon>Planctomycetota</taxon>
        <taxon>Planctomycetia</taxon>
        <taxon>Pirellulales</taxon>
        <taxon>Lacipirellulaceae</taxon>
        <taxon>Pirellulimonas</taxon>
    </lineage>
</organism>
<reference evidence="2 3" key="1">
    <citation type="submission" date="2019-02" db="EMBL/GenBank/DDBJ databases">
        <title>Deep-cultivation of Planctomycetes and their phenomic and genomic characterization uncovers novel biology.</title>
        <authorList>
            <person name="Wiegand S."/>
            <person name="Jogler M."/>
            <person name="Boedeker C."/>
            <person name="Pinto D."/>
            <person name="Vollmers J."/>
            <person name="Rivas-Marin E."/>
            <person name="Kohn T."/>
            <person name="Peeters S.H."/>
            <person name="Heuer A."/>
            <person name="Rast P."/>
            <person name="Oberbeckmann S."/>
            <person name="Bunk B."/>
            <person name="Jeske O."/>
            <person name="Meyerdierks A."/>
            <person name="Storesund J.E."/>
            <person name="Kallscheuer N."/>
            <person name="Luecker S."/>
            <person name="Lage O.M."/>
            <person name="Pohl T."/>
            <person name="Merkel B.J."/>
            <person name="Hornburger P."/>
            <person name="Mueller R.-W."/>
            <person name="Bruemmer F."/>
            <person name="Labrenz M."/>
            <person name="Spormann A.M."/>
            <person name="Op den Camp H."/>
            <person name="Overmann J."/>
            <person name="Amann R."/>
            <person name="Jetten M.S.M."/>
            <person name="Mascher T."/>
            <person name="Medema M.H."/>
            <person name="Devos D.P."/>
            <person name="Kaster A.-K."/>
            <person name="Ovreas L."/>
            <person name="Rohde M."/>
            <person name="Galperin M.Y."/>
            <person name="Jogler C."/>
        </authorList>
    </citation>
    <scope>NUCLEOTIDE SEQUENCE [LARGE SCALE GENOMIC DNA]</scope>
    <source>
        <strain evidence="2 3">Pla175</strain>
    </source>
</reference>
<evidence type="ECO:0000259" key="1">
    <source>
        <dbReference type="SMART" id="SM00834"/>
    </source>
</evidence>
<dbReference type="SMART" id="SM00834">
    <property type="entry name" value="CxxC_CXXC_SSSS"/>
    <property type="match status" value="1"/>
</dbReference>